<keyword evidence="3" id="KW-0862">Zinc</keyword>
<feature type="domain" description="MYND-type" evidence="5">
    <location>
        <begin position="10"/>
        <end position="48"/>
    </location>
</feature>
<dbReference type="Gene3D" id="6.10.140.2220">
    <property type="match status" value="1"/>
</dbReference>
<dbReference type="Proteomes" id="UP001465976">
    <property type="component" value="Unassembled WGS sequence"/>
</dbReference>
<protein>
    <recommendedName>
        <fullName evidence="5">MYND-type domain-containing protein</fullName>
    </recommendedName>
</protein>
<gene>
    <name evidence="6" type="ORF">V5O48_010825</name>
</gene>
<keyword evidence="7" id="KW-1185">Reference proteome</keyword>
<organism evidence="6 7">
    <name type="scientific">Marasmius crinis-equi</name>
    <dbReference type="NCBI Taxonomy" id="585013"/>
    <lineage>
        <taxon>Eukaryota</taxon>
        <taxon>Fungi</taxon>
        <taxon>Dikarya</taxon>
        <taxon>Basidiomycota</taxon>
        <taxon>Agaricomycotina</taxon>
        <taxon>Agaricomycetes</taxon>
        <taxon>Agaricomycetidae</taxon>
        <taxon>Agaricales</taxon>
        <taxon>Marasmiineae</taxon>
        <taxon>Marasmiaceae</taxon>
        <taxon>Marasmius</taxon>
    </lineage>
</organism>
<dbReference type="InterPro" id="IPR002893">
    <property type="entry name" value="Znf_MYND"/>
</dbReference>
<dbReference type="PROSITE" id="PS01360">
    <property type="entry name" value="ZF_MYND_1"/>
    <property type="match status" value="1"/>
</dbReference>
<evidence type="ECO:0000256" key="1">
    <source>
        <dbReference type="ARBA" id="ARBA00022723"/>
    </source>
</evidence>
<proteinExistence type="predicted"/>
<keyword evidence="1" id="KW-0479">Metal-binding</keyword>
<evidence type="ECO:0000313" key="6">
    <source>
        <dbReference type="EMBL" id="KAL0571133.1"/>
    </source>
</evidence>
<evidence type="ECO:0000313" key="7">
    <source>
        <dbReference type="Proteomes" id="UP001465976"/>
    </source>
</evidence>
<keyword evidence="2 4" id="KW-0863">Zinc-finger</keyword>
<dbReference type="PROSITE" id="PS50865">
    <property type="entry name" value="ZF_MYND_2"/>
    <property type="match status" value="1"/>
</dbReference>
<evidence type="ECO:0000256" key="2">
    <source>
        <dbReference type="ARBA" id="ARBA00022771"/>
    </source>
</evidence>
<evidence type="ECO:0000256" key="3">
    <source>
        <dbReference type="ARBA" id="ARBA00022833"/>
    </source>
</evidence>
<accession>A0ABR3F7A4</accession>
<name>A0ABR3F7A4_9AGAR</name>
<evidence type="ECO:0000259" key="5">
    <source>
        <dbReference type="PROSITE" id="PS50865"/>
    </source>
</evidence>
<dbReference type="EMBL" id="JBAHYK010000816">
    <property type="protein sequence ID" value="KAL0571133.1"/>
    <property type="molecule type" value="Genomic_DNA"/>
</dbReference>
<reference evidence="6 7" key="1">
    <citation type="submission" date="2024-02" db="EMBL/GenBank/DDBJ databases">
        <title>A draft genome for the cacao thread blight pathogen Marasmius crinis-equi.</title>
        <authorList>
            <person name="Cohen S.P."/>
            <person name="Baruah I.K."/>
            <person name="Amoako-Attah I."/>
            <person name="Bukari Y."/>
            <person name="Meinhardt L.W."/>
            <person name="Bailey B.A."/>
        </authorList>
    </citation>
    <scope>NUCLEOTIDE SEQUENCE [LARGE SCALE GENOMIC DNA]</scope>
    <source>
        <strain evidence="6 7">GH-76</strain>
    </source>
</reference>
<evidence type="ECO:0000256" key="4">
    <source>
        <dbReference type="PROSITE-ProRule" id="PRU00134"/>
    </source>
</evidence>
<dbReference type="SUPFAM" id="SSF144232">
    <property type="entry name" value="HIT/MYND zinc finger-like"/>
    <property type="match status" value="1"/>
</dbReference>
<comment type="caution">
    <text evidence="6">The sequence shown here is derived from an EMBL/GenBank/DDBJ whole genome shotgun (WGS) entry which is preliminary data.</text>
</comment>
<dbReference type="Pfam" id="PF01753">
    <property type="entry name" value="zf-MYND"/>
    <property type="match status" value="1"/>
</dbReference>
<sequence>MSRITPFDTCNRCNRDSPQLQRCSKCKIAFYCSATCQAAAWKSHKRICKDPPVSLTLTSPSSDIQGVRLIGGYNAPFFPDKPKPVPRDHPVWTASAVSPISQIVGVPLLIHRESSEMGLEESNDPDRDNQAVTFLMIEPMSGFAPARWQKNIGPITIVRGDHKPLTRVALEMIWMFCDRILDIFGDDTGTPWEMYTREAFVEFCEDYKEDHMQFPLRKAEMEAQELPL</sequence>